<comment type="caution">
    <text evidence="2">The sequence shown here is derived from an EMBL/GenBank/DDBJ whole genome shotgun (WGS) entry which is preliminary data.</text>
</comment>
<evidence type="ECO:0000313" key="2">
    <source>
        <dbReference type="EMBL" id="MCY9692573.1"/>
    </source>
</evidence>
<name>A0ABT4G8S7_9BACL</name>
<keyword evidence="3" id="KW-1185">Reference proteome</keyword>
<evidence type="ECO:0000313" key="3">
    <source>
        <dbReference type="Proteomes" id="UP001527099"/>
    </source>
</evidence>
<dbReference type="Proteomes" id="UP001527099">
    <property type="component" value="Unassembled WGS sequence"/>
</dbReference>
<keyword evidence="1" id="KW-0812">Transmembrane</keyword>
<keyword evidence="1" id="KW-1133">Transmembrane helix</keyword>
<protein>
    <submittedName>
        <fullName evidence="2">Uncharacterized protein</fullName>
    </submittedName>
</protein>
<accession>A0ABT4G8S7</accession>
<dbReference type="RefSeq" id="WP_268614107.1">
    <property type="nucleotide sequence ID" value="NZ_JAMDMX010000016.1"/>
</dbReference>
<organism evidence="2 3">
    <name type="scientific">Paenibacillus alginolyticus</name>
    <dbReference type="NCBI Taxonomy" id="59839"/>
    <lineage>
        <taxon>Bacteria</taxon>
        <taxon>Bacillati</taxon>
        <taxon>Bacillota</taxon>
        <taxon>Bacilli</taxon>
        <taxon>Bacillales</taxon>
        <taxon>Paenibacillaceae</taxon>
        <taxon>Paenibacillus</taxon>
    </lineage>
</organism>
<feature type="transmembrane region" description="Helical" evidence="1">
    <location>
        <begin position="12"/>
        <end position="31"/>
    </location>
</feature>
<dbReference type="EMBL" id="JAMDMX010000016">
    <property type="protein sequence ID" value="MCY9692573.1"/>
    <property type="molecule type" value="Genomic_DNA"/>
</dbReference>
<evidence type="ECO:0000256" key="1">
    <source>
        <dbReference type="SAM" id="Phobius"/>
    </source>
</evidence>
<keyword evidence="1" id="KW-0472">Membrane</keyword>
<reference evidence="2 3" key="1">
    <citation type="submission" date="2022-05" db="EMBL/GenBank/DDBJ databases">
        <title>Genome Sequencing of Bee-Associated Microbes.</title>
        <authorList>
            <person name="Dunlap C."/>
        </authorList>
    </citation>
    <scope>NUCLEOTIDE SEQUENCE [LARGE SCALE GENOMIC DNA]</scope>
    <source>
        <strain evidence="2 3">NRRL B-14421</strain>
    </source>
</reference>
<sequence>MTGKNTKKWTVGFLLSSLVLLMIVVAINFIYDPGEVYYKKIRKEKYLDAYVNTLVQSKVGLPFFSNERQVKYKLAQLSTRQSYVMGSSRSMDFSSYRASSLRDVAGDITNLGVSGGSFEDLVIYSGLLLDKPNAKNVYFVLDPWTLKFNMDSTWQQLEKDYTHYAGIFGFTSQSTNISHVNKYKNLLNFHYLSRSVETMSKEKLTVFSNTAYTRTLEEVNDFDFDKGLKTPVTLNDGSHVYDEAFIKNPPVFDGAYKISDQYADPNTIEAFGKIVKALNNKGIKTFIVMVPYNPLVFLETHQPAIKEHIRYEEQLIIKTAKKLGISYFGSFDPINIGCEQNDFHDDKHPKLSCLNKINFKNANDKVTDKIIEIHMDEKLDWTYDSSAQGIVYVKVPYDKLHQKPGSSPLLQEKMATMEKLNGMKLSHIKSNSWQNGVADEFYFSGKEIIISISNNDSGWDNGHRPTNEEIKNHFLKNPYTATYMLELE</sequence>
<gene>
    <name evidence="2" type="ORF">M5X19_06610</name>
</gene>
<proteinExistence type="predicted"/>